<dbReference type="EMBL" id="CP031263">
    <property type="protein sequence ID" value="AXH91511.1"/>
    <property type="molecule type" value="Genomic_DNA"/>
</dbReference>
<organism evidence="1 2">
    <name type="scientific">Micromonospora aurantiaca</name>
    <name type="common">nom. illeg.</name>
    <dbReference type="NCBI Taxonomy" id="47850"/>
    <lineage>
        <taxon>Bacteria</taxon>
        <taxon>Bacillati</taxon>
        <taxon>Actinomycetota</taxon>
        <taxon>Actinomycetes</taxon>
        <taxon>Micromonosporales</taxon>
        <taxon>Micromonosporaceae</taxon>
        <taxon>Micromonospora</taxon>
    </lineage>
</organism>
<sequence>MAGTAITVDTAFAYRSLIVANALSYLVSAAFVTRLAEVEPLALRRWREAPNRAAGPSFLTFVALDGLMSMHFDILNVVLPL</sequence>
<dbReference type="AlphaFoldDB" id="A0A3M9JYN3"/>
<reference evidence="1 2" key="1">
    <citation type="submission" date="2018-07" db="EMBL/GenBank/DDBJ databases">
        <authorList>
            <person name="Ye Y."/>
        </authorList>
    </citation>
    <scope>NUCLEOTIDE SEQUENCE [LARGE SCALE GENOMIC DNA]</scope>
    <source>
        <strain evidence="2">H14(2018)</strain>
    </source>
</reference>
<protein>
    <submittedName>
        <fullName evidence="1">Uncharacterized protein</fullName>
    </submittedName>
</protein>
<reference evidence="1 2" key="2">
    <citation type="submission" date="2018-08" db="EMBL/GenBank/DDBJ databases">
        <title>Streptomyces kandeliansis sp. nov., an endophytic bacterium isolated from mangrove plant.</title>
        <authorList>
            <person name="Wang R."/>
        </authorList>
    </citation>
    <scope>NUCLEOTIDE SEQUENCE [LARGE SCALE GENOMIC DNA]</scope>
    <source>
        <strain evidence="2">H14(2018)</strain>
    </source>
</reference>
<accession>A0A3M9JYN3</accession>
<evidence type="ECO:0000313" key="1">
    <source>
        <dbReference type="EMBL" id="AXH91511.1"/>
    </source>
</evidence>
<dbReference type="RefSeq" id="WP_013285033.1">
    <property type="nucleotide sequence ID" value="NZ_CBDRJL010000069.1"/>
</dbReference>
<gene>
    <name evidence="1" type="ORF">DVH21_17150</name>
</gene>
<evidence type="ECO:0000313" key="2">
    <source>
        <dbReference type="Proteomes" id="UP000253958"/>
    </source>
</evidence>
<proteinExistence type="predicted"/>
<dbReference type="Proteomes" id="UP000253958">
    <property type="component" value="Chromosome"/>
</dbReference>
<name>A0A3M9JYN3_9ACTN</name>